<keyword evidence="5" id="KW-0325">Glycoprotein</keyword>
<dbReference type="Proteomes" id="UP000835052">
    <property type="component" value="Unassembled WGS sequence"/>
</dbReference>
<dbReference type="InterPro" id="IPR001611">
    <property type="entry name" value="Leu-rich_rpt"/>
</dbReference>
<dbReference type="SMART" id="SM00364">
    <property type="entry name" value="LRR_BAC"/>
    <property type="match status" value="7"/>
</dbReference>
<dbReference type="SMART" id="SM00408">
    <property type="entry name" value="IGc2"/>
    <property type="match status" value="3"/>
</dbReference>
<dbReference type="InterPro" id="IPR003591">
    <property type="entry name" value="Leu-rich_rpt_typical-subtyp"/>
</dbReference>
<feature type="domain" description="Ig-like" evidence="9">
    <location>
        <begin position="497"/>
        <end position="605"/>
    </location>
</feature>
<evidence type="ECO:0000256" key="3">
    <source>
        <dbReference type="ARBA" id="ARBA00022737"/>
    </source>
</evidence>
<evidence type="ECO:0000256" key="8">
    <source>
        <dbReference type="SAM" id="SignalP"/>
    </source>
</evidence>
<dbReference type="SUPFAM" id="SSF52058">
    <property type="entry name" value="L domain-like"/>
    <property type="match status" value="2"/>
</dbReference>
<keyword evidence="7" id="KW-0472">Membrane</keyword>
<dbReference type="Pfam" id="PF07679">
    <property type="entry name" value="I-set"/>
    <property type="match status" value="1"/>
</dbReference>
<dbReference type="EMBL" id="CAJGYM010000045">
    <property type="protein sequence ID" value="CAD6194522.1"/>
    <property type="molecule type" value="Genomic_DNA"/>
</dbReference>
<dbReference type="SMART" id="SM00409">
    <property type="entry name" value="IG"/>
    <property type="match status" value="3"/>
</dbReference>
<dbReference type="PROSITE" id="PS50835">
    <property type="entry name" value="IG_LIKE"/>
    <property type="match status" value="3"/>
</dbReference>
<accession>A0A8S1HHS2</accession>
<evidence type="ECO:0000256" key="7">
    <source>
        <dbReference type="SAM" id="Phobius"/>
    </source>
</evidence>
<dbReference type="SMART" id="SM00369">
    <property type="entry name" value="LRR_TYP"/>
    <property type="match status" value="15"/>
</dbReference>
<keyword evidence="3" id="KW-0677">Repeat</keyword>
<keyword evidence="2 8" id="KW-0732">Signal</keyword>
<keyword evidence="11" id="KW-1185">Reference proteome</keyword>
<evidence type="ECO:0000256" key="1">
    <source>
        <dbReference type="ARBA" id="ARBA00022614"/>
    </source>
</evidence>
<keyword evidence="7" id="KW-0812">Transmembrane</keyword>
<dbReference type="SMART" id="SM00013">
    <property type="entry name" value="LRRNT"/>
    <property type="match status" value="1"/>
</dbReference>
<dbReference type="Gene3D" id="2.60.40.10">
    <property type="entry name" value="Immunoglobulins"/>
    <property type="match status" value="3"/>
</dbReference>
<dbReference type="SMART" id="SM00365">
    <property type="entry name" value="LRR_SD22"/>
    <property type="match status" value="4"/>
</dbReference>
<dbReference type="InterPro" id="IPR007110">
    <property type="entry name" value="Ig-like_dom"/>
</dbReference>
<keyword evidence="4" id="KW-1015">Disulfide bond</keyword>
<evidence type="ECO:0000256" key="2">
    <source>
        <dbReference type="ARBA" id="ARBA00022729"/>
    </source>
</evidence>
<dbReference type="OrthoDB" id="5917255at2759"/>
<feature type="chain" id="PRO_5035783080" description="Ig-like domain-containing protein" evidence="8">
    <location>
        <begin position="17"/>
        <end position="869"/>
    </location>
</feature>
<dbReference type="SUPFAM" id="SSF48726">
    <property type="entry name" value="Immunoglobulin"/>
    <property type="match status" value="3"/>
</dbReference>
<dbReference type="InterPro" id="IPR050333">
    <property type="entry name" value="SLRP"/>
</dbReference>
<dbReference type="FunFam" id="2.60.40.10:FF:000032">
    <property type="entry name" value="palladin isoform X1"/>
    <property type="match status" value="1"/>
</dbReference>
<dbReference type="CDD" id="cd00096">
    <property type="entry name" value="Ig"/>
    <property type="match status" value="1"/>
</dbReference>
<dbReference type="InterPro" id="IPR003599">
    <property type="entry name" value="Ig_sub"/>
</dbReference>
<dbReference type="Pfam" id="PF13855">
    <property type="entry name" value="LRR_8"/>
    <property type="match status" value="4"/>
</dbReference>
<gene>
    <name evidence="10" type="ORF">CAUJ_LOCUS10441</name>
</gene>
<dbReference type="InterPro" id="IPR003598">
    <property type="entry name" value="Ig_sub2"/>
</dbReference>
<protein>
    <recommendedName>
        <fullName evidence="9">Ig-like domain-containing protein</fullName>
    </recommendedName>
</protein>
<reference evidence="10" key="1">
    <citation type="submission" date="2020-10" db="EMBL/GenBank/DDBJ databases">
        <authorList>
            <person name="Kikuchi T."/>
        </authorList>
    </citation>
    <scope>NUCLEOTIDE SEQUENCE</scope>
    <source>
        <strain evidence="10">NKZ352</strain>
    </source>
</reference>
<keyword evidence="7" id="KW-1133">Transmembrane helix</keyword>
<evidence type="ECO:0000256" key="5">
    <source>
        <dbReference type="ARBA" id="ARBA00023180"/>
    </source>
</evidence>
<keyword evidence="1" id="KW-0433">Leucine-rich repeat</keyword>
<dbReference type="Gene3D" id="3.80.10.10">
    <property type="entry name" value="Ribonuclease Inhibitor"/>
    <property type="match status" value="4"/>
</dbReference>
<evidence type="ECO:0000313" key="11">
    <source>
        <dbReference type="Proteomes" id="UP000835052"/>
    </source>
</evidence>
<feature type="domain" description="Ig-like" evidence="9">
    <location>
        <begin position="716"/>
        <end position="793"/>
    </location>
</feature>
<sequence length="869" mass="97151">MLLLLFLLLYQNVATSSTCPAVCSCFRDVVDCSSRDLLDVPAGIPNSTRTLNLSGNDIDLIEFDRIAYLPFLTTLDLSNNILRHIDTALFRKVRNVRVLHLRRNRLIRVPDGIAHLQNLEKIDLRSNSISKLSNSDLSMLASVRHVDLSRNLIANLPRGRLPRKSKVERLDMASNLLREVPADVFISLPSLISLRLSRNKIGVLQRNSFHRLPYLESLDLSRNALRTVPSLVFNDLPSLLNVSLSKNEVHRLGDGIFLKCDSLAMLNVSHNRVATISEGWLFGLQSLKYLDISFNHVTSFEPNAWSHCPHLRWLSLYSNRLQSLPSGSFRALSHLEELNLSGNSIENLHKTAMTGLDSLHRLDLSSNRLAVCVEDGAVLYNTSMPFLKWLRFTNNQLRVIPNRAFERFPALEVLDLSDNPIATIHPGAFEPLHLKKLMMNSSSILCDCQIAWFGSWLYDSRLDRSTVVAKCAHPPPLKSLDVVAIDVANLTCADYSPRARVIAQPISVRTLVKENARFTCTGYGHGPISIEWRVFENGKPRVLVQDSTTIINTNTTAVINGTMDGHELTAGELILHEVALSDRAEYQCVVRNRFGPDFSTLVKLEVLQPPSFLHEPDDMALLVGQNAKFMCAASGTPQPLLKWAYDGGESFPAAEERRLYVVPNDDHLYVMNVSLSDQGVYTCNATSEAGHIQASATLRVFKNAFQTHLQPRTVLEGDAVMLECLVDLIPGAQRMIWTKDGSEIKPHHSVRVTTTAHGQIFVISKMHLSDSGEYGCELWAGGTLLIRQSARITVAELPFDESRQESNRALHVQGVLAASWQPTNENFVVGLALFLLIITVSIVSLICTGICVWLRRFLQSRRQVEQAYV</sequence>
<evidence type="ECO:0000256" key="4">
    <source>
        <dbReference type="ARBA" id="ARBA00023157"/>
    </source>
</evidence>
<dbReference type="FunFam" id="3.80.10.10:FF:000770">
    <property type="entry name" value="Uncharacterized protein"/>
    <property type="match status" value="1"/>
</dbReference>
<dbReference type="PANTHER" id="PTHR45712:SF30">
    <property type="entry name" value="LRRNT DOMAIN-CONTAINING PROTEIN"/>
    <property type="match status" value="1"/>
</dbReference>
<evidence type="ECO:0000256" key="6">
    <source>
        <dbReference type="ARBA" id="ARBA00023319"/>
    </source>
</evidence>
<evidence type="ECO:0000313" key="10">
    <source>
        <dbReference type="EMBL" id="CAD6194522.1"/>
    </source>
</evidence>
<proteinExistence type="predicted"/>
<feature type="transmembrane region" description="Helical" evidence="7">
    <location>
        <begin position="827"/>
        <end position="854"/>
    </location>
</feature>
<dbReference type="InterPro" id="IPR032675">
    <property type="entry name" value="LRR_dom_sf"/>
</dbReference>
<dbReference type="PROSITE" id="PS51450">
    <property type="entry name" value="LRR"/>
    <property type="match status" value="6"/>
</dbReference>
<feature type="domain" description="Ig-like" evidence="9">
    <location>
        <begin position="610"/>
        <end position="699"/>
    </location>
</feature>
<dbReference type="InterPro" id="IPR036179">
    <property type="entry name" value="Ig-like_dom_sf"/>
</dbReference>
<evidence type="ECO:0000259" key="9">
    <source>
        <dbReference type="PROSITE" id="PS50835"/>
    </source>
</evidence>
<dbReference type="InterPro" id="IPR013783">
    <property type="entry name" value="Ig-like_fold"/>
</dbReference>
<dbReference type="InterPro" id="IPR013098">
    <property type="entry name" value="Ig_I-set"/>
</dbReference>
<name>A0A8S1HHS2_9PELO</name>
<dbReference type="FunFam" id="3.80.10.10:FF:001164">
    <property type="entry name" value="GH01279p"/>
    <property type="match status" value="1"/>
</dbReference>
<organism evidence="10 11">
    <name type="scientific">Caenorhabditis auriculariae</name>
    <dbReference type="NCBI Taxonomy" id="2777116"/>
    <lineage>
        <taxon>Eukaryota</taxon>
        <taxon>Metazoa</taxon>
        <taxon>Ecdysozoa</taxon>
        <taxon>Nematoda</taxon>
        <taxon>Chromadorea</taxon>
        <taxon>Rhabditida</taxon>
        <taxon>Rhabditina</taxon>
        <taxon>Rhabditomorpha</taxon>
        <taxon>Rhabditoidea</taxon>
        <taxon>Rhabditidae</taxon>
        <taxon>Peloderinae</taxon>
        <taxon>Caenorhabditis</taxon>
    </lineage>
</organism>
<dbReference type="PANTHER" id="PTHR45712">
    <property type="entry name" value="AGAP008170-PA"/>
    <property type="match status" value="1"/>
</dbReference>
<dbReference type="AlphaFoldDB" id="A0A8S1HHS2"/>
<dbReference type="Pfam" id="PF13927">
    <property type="entry name" value="Ig_3"/>
    <property type="match status" value="1"/>
</dbReference>
<dbReference type="Pfam" id="PF00560">
    <property type="entry name" value="LRR_1"/>
    <property type="match status" value="1"/>
</dbReference>
<dbReference type="InterPro" id="IPR000372">
    <property type="entry name" value="LRRNT"/>
</dbReference>
<comment type="caution">
    <text evidence="10">The sequence shown here is derived from an EMBL/GenBank/DDBJ whole genome shotgun (WGS) entry which is preliminary data.</text>
</comment>
<keyword evidence="6" id="KW-0393">Immunoglobulin domain</keyword>
<feature type="signal peptide" evidence="8">
    <location>
        <begin position="1"/>
        <end position="16"/>
    </location>
</feature>